<proteinExistence type="predicted"/>
<evidence type="ECO:0000256" key="1">
    <source>
        <dbReference type="SAM" id="MobiDB-lite"/>
    </source>
</evidence>
<protein>
    <submittedName>
        <fullName evidence="2">Uncharacterized protein</fullName>
    </submittedName>
</protein>
<feature type="compositionally biased region" description="Pro residues" evidence="1">
    <location>
        <begin position="77"/>
        <end position="86"/>
    </location>
</feature>
<dbReference type="OrthoDB" id="5018427at2759"/>
<reference evidence="2" key="1">
    <citation type="journal article" date="2020" name="BMC Genomics">
        <title>Correction to: Identification and distribution of gene clusters required for synthesis of sphingolipid metabolism inhibitors in diverse species of the filamentous fungus Fusarium.</title>
        <authorList>
            <person name="Kim H.S."/>
            <person name="Lohmar J.M."/>
            <person name="Busman M."/>
            <person name="Brown D.W."/>
            <person name="Naumann T.A."/>
            <person name="Divon H.H."/>
            <person name="Lysoe E."/>
            <person name="Uhlig S."/>
            <person name="Proctor R.H."/>
        </authorList>
    </citation>
    <scope>NUCLEOTIDE SEQUENCE</scope>
    <source>
        <strain evidence="2">NRRL 20472</strain>
    </source>
</reference>
<gene>
    <name evidence="2" type="ORF">FSARC_5356</name>
</gene>
<keyword evidence="3" id="KW-1185">Reference proteome</keyword>
<reference evidence="2" key="2">
    <citation type="submission" date="2020-05" db="EMBL/GenBank/DDBJ databases">
        <authorList>
            <person name="Kim H.-S."/>
            <person name="Proctor R.H."/>
            <person name="Brown D.W."/>
        </authorList>
    </citation>
    <scope>NUCLEOTIDE SEQUENCE</scope>
    <source>
        <strain evidence="2">NRRL 20472</strain>
    </source>
</reference>
<organism evidence="2 3">
    <name type="scientific">Fusarium sarcochroum</name>
    <dbReference type="NCBI Taxonomy" id="1208366"/>
    <lineage>
        <taxon>Eukaryota</taxon>
        <taxon>Fungi</taxon>
        <taxon>Dikarya</taxon>
        <taxon>Ascomycota</taxon>
        <taxon>Pezizomycotina</taxon>
        <taxon>Sordariomycetes</taxon>
        <taxon>Hypocreomycetidae</taxon>
        <taxon>Hypocreales</taxon>
        <taxon>Nectriaceae</taxon>
        <taxon>Fusarium</taxon>
        <taxon>Fusarium lateritium species complex</taxon>
    </lineage>
</organism>
<dbReference type="AlphaFoldDB" id="A0A8H4TZL9"/>
<comment type="caution">
    <text evidence="2">The sequence shown here is derived from an EMBL/GenBank/DDBJ whole genome shotgun (WGS) entry which is preliminary data.</text>
</comment>
<dbReference type="Proteomes" id="UP000622797">
    <property type="component" value="Unassembled WGS sequence"/>
</dbReference>
<evidence type="ECO:0000313" key="2">
    <source>
        <dbReference type="EMBL" id="KAF4967065.1"/>
    </source>
</evidence>
<accession>A0A8H4TZL9</accession>
<dbReference type="EMBL" id="JABEXW010000256">
    <property type="protein sequence ID" value="KAF4967065.1"/>
    <property type="molecule type" value="Genomic_DNA"/>
</dbReference>
<evidence type="ECO:0000313" key="3">
    <source>
        <dbReference type="Proteomes" id="UP000622797"/>
    </source>
</evidence>
<name>A0A8H4TZL9_9HYPO</name>
<feature type="compositionally biased region" description="Basic and acidic residues" evidence="1">
    <location>
        <begin position="58"/>
        <end position="72"/>
    </location>
</feature>
<feature type="region of interest" description="Disordered" evidence="1">
    <location>
        <begin position="43"/>
        <end position="86"/>
    </location>
</feature>
<sequence length="86" mass="9814">MCGIIPFVKTLYDDLRDAIDDLFPKSSTDTAPLMNNRQSFQLAQPHQKAYASAPRPVAENRHRAAERWEIRATTRLPSPPRDPPTR</sequence>